<evidence type="ECO:0000256" key="1">
    <source>
        <dbReference type="ARBA" id="ARBA00005952"/>
    </source>
</evidence>
<reference evidence="8" key="1">
    <citation type="submission" date="2020-10" db="EMBL/GenBank/DDBJ databases">
        <authorList>
            <person name="Gilroy R."/>
        </authorList>
    </citation>
    <scope>NUCLEOTIDE SEQUENCE</scope>
    <source>
        <strain evidence="8">ChiHjej10B9-9673</strain>
    </source>
</reference>
<dbReference type="GO" id="GO:0006353">
    <property type="term" value="P:DNA-templated transcription termination"/>
    <property type="evidence" value="ECO:0007669"/>
    <property type="project" value="UniProtKB-UniRule"/>
</dbReference>
<evidence type="ECO:0000256" key="2">
    <source>
        <dbReference type="ARBA" id="ARBA00022814"/>
    </source>
</evidence>
<dbReference type="GO" id="GO:0003723">
    <property type="term" value="F:RNA binding"/>
    <property type="evidence" value="ECO:0007669"/>
    <property type="project" value="UniProtKB-UniRule"/>
</dbReference>
<reference evidence="8" key="2">
    <citation type="journal article" date="2021" name="PeerJ">
        <title>Extensive microbial diversity within the chicken gut microbiome revealed by metagenomics and culture.</title>
        <authorList>
            <person name="Gilroy R."/>
            <person name="Ravi A."/>
            <person name="Getino M."/>
            <person name="Pursley I."/>
            <person name="Horton D.L."/>
            <person name="Alikhan N.F."/>
            <person name="Baker D."/>
            <person name="Gharbi K."/>
            <person name="Hall N."/>
            <person name="Watson M."/>
            <person name="Adriaenssens E.M."/>
            <person name="Foster-Nyarko E."/>
            <person name="Jarju S."/>
            <person name="Secka A."/>
            <person name="Antonio M."/>
            <person name="Oren A."/>
            <person name="Chaudhuri R.R."/>
            <person name="La Ragione R."/>
            <person name="Hildebrand F."/>
            <person name="Pallen M.J."/>
        </authorList>
    </citation>
    <scope>NUCLEOTIDE SEQUENCE</scope>
    <source>
        <strain evidence="8">ChiHjej10B9-9673</strain>
    </source>
</reference>
<evidence type="ECO:0000313" key="9">
    <source>
        <dbReference type="Proteomes" id="UP000824001"/>
    </source>
</evidence>
<evidence type="ECO:0000256" key="6">
    <source>
        <dbReference type="HAMAP-Rule" id="MF_00073"/>
    </source>
</evidence>
<comment type="function">
    <text evidence="6">Involved in transcription antitermination. Required for transcription of ribosomal RNA (rRNA) genes. Binds specifically to the boxA antiterminator sequence of the ribosomal RNA (rrn) operons.</text>
</comment>
<dbReference type="GO" id="GO:0005829">
    <property type="term" value="C:cytosol"/>
    <property type="evidence" value="ECO:0007669"/>
    <property type="project" value="TreeGrafter"/>
</dbReference>
<dbReference type="InterPro" id="IPR035926">
    <property type="entry name" value="NusB-like_sf"/>
</dbReference>
<comment type="caution">
    <text evidence="8">The sequence shown here is derived from an EMBL/GenBank/DDBJ whole genome shotgun (WGS) entry which is preliminary data.</text>
</comment>
<proteinExistence type="inferred from homology"/>
<protein>
    <recommendedName>
        <fullName evidence="6">Transcription antitermination protein NusB</fullName>
    </recommendedName>
    <alternativeName>
        <fullName evidence="6">Antitermination factor NusB</fullName>
    </alternativeName>
</protein>
<keyword evidence="2 6" id="KW-0889">Transcription antitermination</keyword>
<comment type="similarity">
    <text evidence="1 6">Belongs to the NusB family.</text>
</comment>
<evidence type="ECO:0000256" key="4">
    <source>
        <dbReference type="ARBA" id="ARBA00023015"/>
    </source>
</evidence>
<dbReference type="AlphaFoldDB" id="A0A9D1FBZ0"/>
<organism evidence="8 9">
    <name type="scientific">Candidatus Scatomorpha merdipullorum</name>
    <dbReference type="NCBI Taxonomy" id="2840927"/>
    <lineage>
        <taxon>Bacteria</taxon>
        <taxon>Bacillati</taxon>
        <taxon>Bacillota</taxon>
        <taxon>Clostridia</taxon>
        <taxon>Eubacteriales</taxon>
        <taxon>Candidatus Scatomorpha</taxon>
    </lineage>
</organism>
<dbReference type="Pfam" id="PF01029">
    <property type="entry name" value="NusB"/>
    <property type="match status" value="1"/>
</dbReference>
<evidence type="ECO:0000256" key="5">
    <source>
        <dbReference type="ARBA" id="ARBA00023163"/>
    </source>
</evidence>
<keyword evidence="5 6" id="KW-0804">Transcription</keyword>
<accession>A0A9D1FBZ0</accession>
<sequence>MTRTRAREAAVRLIYAQAASGLAPDELVEEYFEPEHLASLAEEEGAITERPDEAQLGYIKRLVSLAAEHRLELDELIRRHARGWKPERISRTAMAVLRCALTEIEYLDDPEVTPGVAINEAVQLAKSFEEPETVAFINGVLGGFVRGGDEGPESGE</sequence>
<dbReference type="PANTHER" id="PTHR11078:SF3">
    <property type="entry name" value="ANTITERMINATION NUSB DOMAIN-CONTAINING PROTEIN"/>
    <property type="match status" value="1"/>
</dbReference>
<evidence type="ECO:0000256" key="3">
    <source>
        <dbReference type="ARBA" id="ARBA00022884"/>
    </source>
</evidence>
<dbReference type="InterPro" id="IPR006027">
    <property type="entry name" value="NusB_RsmB_TIM44"/>
</dbReference>
<dbReference type="EMBL" id="DVJK01000027">
    <property type="protein sequence ID" value="HIS66093.1"/>
    <property type="molecule type" value="Genomic_DNA"/>
</dbReference>
<dbReference type="PANTHER" id="PTHR11078">
    <property type="entry name" value="N UTILIZATION SUBSTANCE PROTEIN B-RELATED"/>
    <property type="match status" value="1"/>
</dbReference>
<keyword evidence="3 6" id="KW-0694">RNA-binding</keyword>
<keyword evidence="4 6" id="KW-0805">Transcription regulation</keyword>
<dbReference type="InterPro" id="IPR011605">
    <property type="entry name" value="NusB_fam"/>
</dbReference>
<dbReference type="SUPFAM" id="SSF48013">
    <property type="entry name" value="NusB-like"/>
    <property type="match status" value="1"/>
</dbReference>
<dbReference type="HAMAP" id="MF_00073">
    <property type="entry name" value="NusB"/>
    <property type="match status" value="1"/>
</dbReference>
<dbReference type="GO" id="GO:0031564">
    <property type="term" value="P:transcription antitermination"/>
    <property type="evidence" value="ECO:0007669"/>
    <property type="project" value="UniProtKB-KW"/>
</dbReference>
<evidence type="ECO:0000313" key="8">
    <source>
        <dbReference type="EMBL" id="HIS66093.1"/>
    </source>
</evidence>
<dbReference type="Gene3D" id="1.10.940.10">
    <property type="entry name" value="NusB-like"/>
    <property type="match status" value="1"/>
</dbReference>
<dbReference type="Proteomes" id="UP000824001">
    <property type="component" value="Unassembled WGS sequence"/>
</dbReference>
<feature type="domain" description="NusB/RsmB/TIM44" evidence="7">
    <location>
        <begin position="5"/>
        <end position="146"/>
    </location>
</feature>
<gene>
    <name evidence="6 8" type="primary">nusB</name>
    <name evidence="8" type="ORF">IAC18_00885</name>
</gene>
<evidence type="ECO:0000259" key="7">
    <source>
        <dbReference type="Pfam" id="PF01029"/>
    </source>
</evidence>
<dbReference type="NCBIfam" id="TIGR01951">
    <property type="entry name" value="nusB"/>
    <property type="match status" value="1"/>
</dbReference>
<name>A0A9D1FBZ0_9FIRM</name>